<evidence type="ECO:0000313" key="7">
    <source>
        <dbReference type="EMBL" id="RKL33075.1"/>
    </source>
</evidence>
<evidence type="ECO:0000313" key="8">
    <source>
        <dbReference type="Proteomes" id="UP000283569"/>
    </source>
</evidence>
<evidence type="ECO:0000256" key="5">
    <source>
        <dbReference type="ARBA" id="ARBA00023002"/>
    </source>
</evidence>
<name>A0A420SUY0_GIBIN</name>
<evidence type="ECO:0000256" key="2">
    <source>
        <dbReference type="ARBA" id="ARBA00005466"/>
    </source>
</evidence>
<proteinExistence type="inferred from homology"/>
<accession>A0A420SUY0</accession>
<dbReference type="Proteomes" id="UP000283569">
    <property type="component" value="Unassembled WGS sequence"/>
</dbReference>
<dbReference type="SUPFAM" id="SSF56176">
    <property type="entry name" value="FAD-binding/transporter-associated domain-like"/>
    <property type="match status" value="1"/>
</dbReference>
<comment type="similarity">
    <text evidence="2">Belongs to the oxygen-dependent FAD-linked oxidoreductase family.</text>
</comment>
<evidence type="ECO:0000256" key="1">
    <source>
        <dbReference type="ARBA" id="ARBA00001974"/>
    </source>
</evidence>
<dbReference type="InterPro" id="IPR036318">
    <property type="entry name" value="FAD-bd_PCMH-like_sf"/>
</dbReference>
<keyword evidence="3" id="KW-0285">Flavoprotein</keyword>
<gene>
    <name evidence="7" type="ORF">BFJ72_g10091</name>
</gene>
<evidence type="ECO:0000256" key="6">
    <source>
        <dbReference type="SAM" id="MobiDB-lite"/>
    </source>
</evidence>
<dbReference type="InterPro" id="IPR050416">
    <property type="entry name" value="FAD-linked_Oxidoreductase"/>
</dbReference>
<evidence type="ECO:0000256" key="3">
    <source>
        <dbReference type="ARBA" id="ARBA00022630"/>
    </source>
</evidence>
<reference evidence="7 8" key="1">
    <citation type="journal article" date="2018" name="Sci. Rep.">
        <title>Characterisation of pathogen-specific regions and novel effector candidates in Fusarium oxysporum f. sp. cepae.</title>
        <authorList>
            <person name="Armitage A.D."/>
            <person name="Taylor A."/>
            <person name="Sobczyk M.K."/>
            <person name="Baxter L."/>
            <person name="Greenfield B.P."/>
            <person name="Bates H.J."/>
            <person name="Wilson F."/>
            <person name="Jackson A.C."/>
            <person name="Ott S."/>
            <person name="Harrison R.J."/>
            <person name="Clarkson J.P."/>
        </authorList>
    </citation>
    <scope>NUCLEOTIDE SEQUENCE [LARGE SCALE GENOMIC DNA]</scope>
    <source>
        <strain evidence="7 8">Fp_A8</strain>
    </source>
</reference>
<sequence>MCLPFPTGQCAYVCPGGYGQTGGYGQLGRSFGLLRDYIVDIRLIDHEGKVKHVNQGQDAELFNAIRGGSPGNFGVVTHYTISALKAKSYIGIENTITTPNNRKPEKFQGQRGIKGA</sequence>
<keyword evidence="4" id="KW-0274">FAD</keyword>
<organism evidence="7 8">
    <name type="scientific">Gibberella intermedia</name>
    <name type="common">Bulb rot disease fungus</name>
    <name type="synonym">Fusarium proliferatum</name>
    <dbReference type="NCBI Taxonomy" id="948311"/>
    <lineage>
        <taxon>Eukaryota</taxon>
        <taxon>Fungi</taxon>
        <taxon>Dikarya</taxon>
        <taxon>Ascomycota</taxon>
        <taxon>Pezizomycotina</taxon>
        <taxon>Sordariomycetes</taxon>
        <taxon>Hypocreomycetidae</taxon>
        <taxon>Hypocreales</taxon>
        <taxon>Nectriaceae</taxon>
        <taxon>Fusarium</taxon>
        <taxon>Fusarium fujikuroi species complex</taxon>
    </lineage>
</organism>
<dbReference type="InterPro" id="IPR016169">
    <property type="entry name" value="FAD-bd_PCMH_sub2"/>
</dbReference>
<dbReference type="Gene3D" id="3.30.465.10">
    <property type="match status" value="1"/>
</dbReference>
<dbReference type="PANTHER" id="PTHR42973">
    <property type="entry name" value="BINDING OXIDOREDUCTASE, PUTATIVE (AFU_ORTHOLOGUE AFUA_1G17690)-RELATED"/>
    <property type="match status" value="1"/>
</dbReference>
<dbReference type="GO" id="GO:0016491">
    <property type="term" value="F:oxidoreductase activity"/>
    <property type="evidence" value="ECO:0007669"/>
    <property type="project" value="UniProtKB-KW"/>
</dbReference>
<comment type="caution">
    <text evidence="7">The sequence shown here is derived from an EMBL/GenBank/DDBJ whole genome shotgun (WGS) entry which is preliminary data.</text>
</comment>
<evidence type="ECO:0008006" key="9">
    <source>
        <dbReference type="Google" id="ProtNLM"/>
    </source>
</evidence>
<dbReference type="AlphaFoldDB" id="A0A420SUY0"/>
<evidence type="ECO:0000256" key="4">
    <source>
        <dbReference type="ARBA" id="ARBA00022827"/>
    </source>
</evidence>
<feature type="region of interest" description="Disordered" evidence="6">
    <location>
        <begin position="97"/>
        <end position="116"/>
    </location>
</feature>
<protein>
    <recommendedName>
        <fullName evidence="9">FAD-binding PCMH-type domain-containing protein</fullName>
    </recommendedName>
</protein>
<dbReference type="GO" id="GO:0050660">
    <property type="term" value="F:flavin adenine dinucleotide binding"/>
    <property type="evidence" value="ECO:0007669"/>
    <property type="project" value="InterPro"/>
</dbReference>
<keyword evidence="5" id="KW-0560">Oxidoreductase</keyword>
<dbReference type="EMBL" id="MRDB01000041">
    <property type="protein sequence ID" value="RKL33075.1"/>
    <property type="molecule type" value="Genomic_DNA"/>
</dbReference>
<dbReference type="PANTHER" id="PTHR42973:SF39">
    <property type="entry name" value="FAD-BINDING PCMH-TYPE DOMAIN-CONTAINING PROTEIN"/>
    <property type="match status" value="1"/>
</dbReference>
<comment type="cofactor">
    <cofactor evidence="1">
        <name>FAD</name>
        <dbReference type="ChEBI" id="CHEBI:57692"/>
    </cofactor>
</comment>